<evidence type="ECO:0000313" key="1">
    <source>
        <dbReference type="EMBL" id="SHG54087.1"/>
    </source>
</evidence>
<protein>
    <submittedName>
        <fullName evidence="1">Mobilisation protein (MobC)</fullName>
    </submittedName>
</protein>
<dbReference type="Proteomes" id="UP000184041">
    <property type="component" value="Unassembled WGS sequence"/>
</dbReference>
<dbReference type="Pfam" id="PF21983">
    <property type="entry name" value="NikA-like"/>
    <property type="match status" value="1"/>
</dbReference>
<accession>A0A1M5KMT1</accession>
<dbReference type="OrthoDB" id="681025at2"/>
<dbReference type="AlphaFoldDB" id="A0A1M5KMT1"/>
<proteinExistence type="predicted"/>
<keyword evidence="2" id="KW-1185">Reference proteome</keyword>
<dbReference type="RefSeq" id="WP_073068271.1">
    <property type="nucleotide sequence ID" value="NZ_FQUS01000033.1"/>
</dbReference>
<dbReference type="InterPro" id="IPR053842">
    <property type="entry name" value="NikA-like"/>
</dbReference>
<sequence>MAIEKKKRITVRFEPEDEAWILRKAEAAGLKKSTYIREVALGNIPQDEADFSKYDHTEALQNLRKELRKIGNNINQMARVANTVGDVNGERLKEMKMELGKVNTQIIRELL</sequence>
<evidence type="ECO:0000313" key="2">
    <source>
        <dbReference type="Proteomes" id="UP000184041"/>
    </source>
</evidence>
<gene>
    <name evidence="1" type="ORF">SAMN05443144_13310</name>
</gene>
<dbReference type="STRING" id="1194090.SAMN05443144_13310"/>
<organism evidence="1 2">
    <name type="scientific">Fodinibius roseus</name>
    <dbReference type="NCBI Taxonomy" id="1194090"/>
    <lineage>
        <taxon>Bacteria</taxon>
        <taxon>Pseudomonadati</taxon>
        <taxon>Balneolota</taxon>
        <taxon>Balneolia</taxon>
        <taxon>Balneolales</taxon>
        <taxon>Balneolaceae</taxon>
        <taxon>Fodinibius</taxon>
    </lineage>
</organism>
<dbReference type="EMBL" id="FQUS01000033">
    <property type="protein sequence ID" value="SHG54087.1"/>
    <property type="molecule type" value="Genomic_DNA"/>
</dbReference>
<name>A0A1M5KMT1_9BACT</name>
<reference evidence="1 2" key="1">
    <citation type="submission" date="2016-11" db="EMBL/GenBank/DDBJ databases">
        <authorList>
            <person name="Jaros S."/>
            <person name="Januszkiewicz K."/>
            <person name="Wedrychowicz H."/>
        </authorList>
    </citation>
    <scope>NUCLEOTIDE SEQUENCE [LARGE SCALE GENOMIC DNA]</scope>
    <source>
        <strain evidence="1 2">DSM 21986</strain>
    </source>
</reference>